<proteinExistence type="inferred from homology"/>
<dbReference type="GO" id="GO:0003723">
    <property type="term" value="F:RNA binding"/>
    <property type="evidence" value="ECO:0007669"/>
    <property type="project" value="TreeGrafter"/>
</dbReference>
<accession>A0A2S2Q137</accession>
<evidence type="ECO:0000256" key="3">
    <source>
        <dbReference type="ARBA" id="ARBA00022664"/>
    </source>
</evidence>
<keyword evidence="3" id="KW-0507">mRNA processing</keyword>
<comment type="subcellular location">
    <subcellularLocation>
        <location evidence="1">Nucleus</location>
    </subcellularLocation>
</comment>
<dbReference type="PANTHER" id="PTHR23185">
    <property type="entry name" value="PROTEIN VIRILIZER HOMOLOG"/>
    <property type="match status" value="1"/>
</dbReference>
<sequence length="271" mass="30034">MCKPIDAEKRVLAAETFLRSFYGSRLISHSVIRFKTPVNISEIKILSPSNYLTNSNGGIILGATEPNEFSVQFFCNNVYRQSRFENLGILEYSENTNTKLLCNNNVWADRLVICGRFLAITVVVSGTPENPDATSVQRRDRRINLPFPDAAGGTNEILTLPDDYFMHPSIQDILVELQSDSESAAEDSRESQESQESHDSQESQDSEGSEDSDDSEETEDSDASGDSQDSQDSHGSHESRVSHESRGSHKSNGSHDELRGAHESHESEDSS</sequence>
<name>A0A2S2Q137_9HEMI</name>
<organism evidence="8">
    <name type="scientific">Sipha flava</name>
    <name type="common">yellow sugarcane aphid</name>
    <dbReference type="NCBI Taxonomy" id="143950"/>
    <lineage>
        <taxon>Eukaryota</taxon>
        <taxon>Metazoa</taxon>
        <taxon>Ecdysozoa</taxon>
        <taxon>Arthropoda</taxon>
        <taxon>Hexapoda</taxon>
        <taxon>Insecta</taxon>
        <taxon>Pterygota</taxon>
        <taxon>Neoptera</taxon>
        <taxon>Paraneoptera</taxon>
        <taxon>Hemiptera</taxon>
        <taxon>Sternorrhyncha</taxon>
        <taxon>Aphidomorpha</taxon>
        <taxon>Aphidoidea</taxon>
        <taxon>Aphididae</taxon>
        <taxon>Sipha</taxon>
    </lineage>
</organism>
<dbReference type="Pfam" id="PF15912">
    <property type="entry name" value="VIR_N"/>
    <property type="match status" value="1"/>
</dbReference>
<dbReference type="GO" id="GO:0005634">
    <property type="term" value="C:nucleus"/>
    <property type="evidence" value="ECO:0007669"/>
    <property type="project" value="UniProtKB-SubCell"/>
</dbReference>
<evidence type="ECO:0000256" key="5">
    <source>
        <dbReference type="ARBA" id="ARBA00023242"/>
    </source>
</evidence>
<evidence type="ECO:0000259" key="7">
    <source>
        <dbReference type="Pfam" id="PF15912"/>
    </source>
</evidence>
<evidence type="ECO:0000256" key="1">
    <source>
        <dbReference type="ARBA" id="ARBA00004123"/>
    </source>
</evidence>
<comment type="similarity">
    <text evidence="2">Belongs to the vir family.</text>
</comment>
<feature type="compositionally biased region" description="Acidic residues" evidence="6">
    <location>
        <begin position="202"/>
        <end position="223"/>
    </location>
</feature>
<dbReference type="RefSeq" id="XP_025417775.1">
    <property type="nucleotide sequence ID" value="XM_025561990.1"/>
</dbReference>
<feature type="compositionally biased region" description="Basic and acidic residues" evidence="6">
    <location>
        <begin position="231"/>
        <end position="271"/>
    </location>
</feature>
<dbReference type="OrthoDB" id="2011702at2759"/>
<protein>
    <submittedName>
        <fullName evidence="8 10">Protein virilizer</fullName>
    </submittedName>
</protein>
<gene>
    <name evidence="8" type="primary">vir</name>
    <name evidence="10" type="synonym">LOC112688675</name>
    <name evidence="8" type="ORF">g.78919</name>
</gene>
<feature type="region of interest" description="Disordered" evidence="6">
    <location>
        <begin position="179"/>
        <end position="271"/>
    </location>
</feature>
<reference evidence="8" key="1">
    <citation type="submission" date="2018-04" db="EMBL/GenBank/DDBJ databases">
        <title>Transcriptome assembly of Sipha flava.</title>
        <authorList>
            <person name="Scully E.D."/>
            <person name="Geib S.M."/>
            <person name="Palmer N.A."/>
            <person name="Koch K."/>
            <person name="Bradshaw J."/>
            <person name="Heng-Moss T."/>
            <person name="Sarath G."/>
        </authorList>
    </citation>
    <scope>NUCLEOTIDE SEQUENCE</scope>
</reference>
<reference evidence="10" key="2">
    <citation type="submission" date="2025-04" db="UniProtKB">
        <authorList>
            <consortium name="RefSeq"/>
        </authorList>
    </citation>
    <scope>IDENTIFICATION</scope>
    <source>
        <tissue evidence="10">Whole body</tissue>
    </source>
</reference>
<dbReference type="GO" id="GO:0006397">
    <property type="term" value="P:mRNA processing"/>
    <property type="evidence" value="ECO:0007669"/>
    <property type="project" value="UniProtKB-KW"/>
</dbReference>
<keyword evidence="9" id="KW-1185">Reference proteome</keyword>
<evidence type="ECO:0000256" key="6">
    <source>
        <dbReference type="SAM" id="MobiDB-lite"/>
    </source>
</evidence>
<evidence type="ECO:0000313" key="10">
    <source>
        <dbReference type="RefSeq" id="XP_025417775.1"/>
    </source>
</evidence>
<dbReference type="EMBL" id="GGMS01002157">
    <property type="protein sequence ID" value="MBY71360.1"/>
    <property type="molecule type" value="Transcribed_RNA"/>
</dbReference>
<dbReference type="GO" id="GO:0008380">
    <property type="term" value="P:RNA splicing"/>
    <property type="evidence" value="ECO:0007669"/>
    <property type="project" value="UniProtKB-KW"/>
</dbReference>
<dbReference type="GO" id="GO:0036396">
    <property type="term" value="C:RNA N6-methyladenosine methyltransferase complex"/>
    <property type="evidence" value="ECO:0007669"/>
    <property type="project" value="TreeGrafter"/>
</dbReference>
<evidence type="ECO:0000256" key="2">
    <source>
        <dbReference type="ARBA" id="ARBA00008371"/>
    </source>
</evidence>
<keyword evidence="5" id="KW-0539">Nucleus</keyword>
<dbReference type="Proteomes" id="UP000694846">
    <property type="component" value="Unplaced"/>
</dbReference>
<evidence type="ECO:0000313" key="8">
    <source>
        <dbReference type="EMBL" id="MBY71360.1"/>
    </source>
</evidence>
<feature type="domain" description="Virilizer N-terminal" evidence="7">
    <location>
        <begin position="30"/>
        <end position="247"/>
    </location>
</feature>
<dbReference type="PANTHER" id="PTHR23185:SF0">
    <property type="entry name" value="PROTEIN VIRILIZER HOMOLOG"/>
    <property type="match status" value="1"/>
</dbReference>
<dbReference type="InterPro" id="IPR031801">
    <property type="entry name" value="VIR_N"/>
</dbReference>
<dbReference type="InterPro" id="IPR026736">
    <property type="entry name" value="Virilizer"/>
</dbReference>
<feature type="compositionally biased region" description="Basic and acidic residues" evidence="6">
    <location>
        <begin position="186"/>
        <end position="201"/>
    </location>
</feature>
<dbReference type="AlphaFoldDB" id="A0A2S2Q137"/>
<evidence type="ECO:0000256" key="4">
    <source>
        <dbReference type="ARBA" id="ARBA00023187"/>
    </source>
</evidence>
<evidence type="ECO:0000313" key="9">
    <source>
        <dbReference type="Proteomes" id="UP000694846"/>
    </source>
</evidence>
<keyword evidence="4" id="KW-0508">mRNA splicing</keyword>